<dbReference type="EMBL" id="JBHSFG010000020">
    <property type="protein sequence ID" value="MFC4465283.1"/>
    <property type="molecule type" value="Genomic_DNA"/>
</dbReference>
<gene>
    <name evidence="4" type="ORF">ACFPH6_12155</name>
</gene>
<dbReference type="InterPro" id="IPR001347">
    <property type="entry name" value="SIS_dom"/>
</dbReference>
<name>A0ABV8YJ07_9ACTN</name>
<dbReference type="RefSeq" id="WP_386341144.1">
    <property type="nucleotide sequence ID" value="NZ_JBHSFG010000020.1"/>
</dbReference>
<evidence type="ECO:0000256" key="1">
    <source>
        <dbReference type="ARBA" id="ARBA00010523"/>
    </source>
</evidence>
<accession>A0ABV8YJ07</accession>
<keyword evidence="2" id="KW-0413">Isomerase</keyword>
<dbReference type="SUPFAM" id="SSF53697">
    <property type="entry name" value="SIS domain"/>
    <property type="match status" value="1"/>
</dbReference>
<keyword evidence="5" id="KW-1185">Reference proteome</keyword>
<comment type="similarity">
    <text evidence="1">Belongs to the PGI/PMI family.</text>
</comment>
<organism evidence="4 5">
    <name type="scientific">Streptomyces xiangluensis</name>
    <dbReference type="NCBI Taxonomy" id="2665720"/>
    <lineage>
        <taxon>Bacteria</taxon>
        <taxon>Bacillati</taxon>
        <taxon>Actinomycetota</taxon>
        <taxon>Actinomycetes</taxon>
        <taxon>Kitasatosporales</taxon>
        <taxon>Streptomycetaceae</taxon>
        <taxon>Streptomyces</taxon>
    </lineage>
</organism>
<dbReference type="Pfam" id="PF10432">
    <property type="entry name" value="bact-PGI_C"/>
    <property type="match status" value="1"/>
</dbReference>
<dbReference type="Proteomes" id="UP001596012">
    <property type="component" value="Unassembled WGS sequence"/>
</dbReference>
<protein>
    <submittedName>
        <fullName evidence="4">SIS domain-containing protein</fullName>
    </submittedName>
</protein>
<comment type="caution">
    <text evidence="4">The sequence shown here is derived from an EMBL/GenBank/DDBJ whole genome shotgun (WGS) entry which is preliminary data.</text>
</comment>
<evidence type="ECO:0000259" key="3">
    <source>
        <dbReference type="PROSITE" id="PS51464"/>
    </source>
</evidence>
<feature type="domain" description="SIS" evidence="3">
    <location>
        <begin position="35"/>
        <end position="183"/>
    </location>
</feature>
<dbReference type="PROSITE" id="PS51464">
    <property type="entry name" value="SIS"/>
    <property type="match status" value="1"/>
</dbReference>
<sequence>MSTRMDRYEEFLSENYRKGFTKSDEYSLDELSDSLRARIAAGHFKRVVFTGMGCSAIVSDVVRAFFISTGTEVEFHVFNDYDHAYLLPSSVIDDDRTLIILSSYSGHSLEPARAFHALAHAHDRMVLLTSGGRLAELGRKAGVSILCWKLSEPDREYPLFHVGQYFAIPLDVFFRLGLVSQDFGDEVRALPDHLAHDFTDAHRELARTAALRSRDANIIMIASPVWHESLLKLAKMHLNEIAMVPATRNYFHEFCHSEVATLSDPTRKHSVLIFTDADDDEYTQGKRKNLTGLLTSDRPENGNIEVIEIPMAEPTFMRKYFTALEFVQHLTLALGRAHETQSRNLISEAAGNPWYHGDTILAEAAAR</sequence>
<evidence type="ECO:0000313" key="4">
    <source>
        <dbReference type="EMBL" id="MFC4465283.1"/>
    </source>
</evidence>
<dbReference type="InterPro" id="IPR046348">
    <property type="entry name" value="SIS_dom_sf"/>
</dbReference>
<evidence type="ECO:0000256" key="2">
    <source>
        <dbReference type="ARBA" id="ARBA00023235"/>
    </source>
</evidence>
<reference evidence="5" key="1">
    <citation type="journal article" date="2019" name="Int. J. Syst. Evol. Microbiol.">
        <title>The Global Catalogue of Microorganisms (GCM) 10K type strain sequencing project: providing services to taxonomists for standard genome sequencing and annotation.</title>
        <authorList>
            <consortium name="The Broad Institute Genomics Platform"/>
            <consortium name="The Broad Institute Genome Sequencing Center for Infectious Disease"/>
            <person name="Wu L."/>
            <person name="Ma J."/>
        </authorList>
    </citation>
    <scope>NUCLEOTIDE SEQUENCE [LARGE SCALE GENOMIC DNA]</scope>
    <source>
        <strain evidence="5">DT43</strain>
    </source>
</reference>
<dbReference type="Gene3D" id="3.40.50.10490">
    <property type="entry name" value="Glucose-6-phosphate isomerase like protein, domain 1"/>
    <property type="match status" value="2"/>
</dbReference>
<dbReference type="InterPro" id="IPR019490">
    <property type="entry name" value="Glu6P/Mann6P_isomerase_C"/>
</dbReference>
<evidence type="ECO:0000313" key="5">
    <source>
        <dbReference type="Proteomes" id="UP001596012"/>
    </source>
</evidence>
<proteinExistence type="inferred from homology"/>